<dbReference type="InterPro" id="IPR018247">
    <property type="entry name" value="EF_Hand_1_Ca_BS"/>
</dbReference>
<dbReference type="EMBL" id="VLLG01000006">
    <property type="protein sequence ID" value="TWI82473.1"/>
    <property type="molecule type" value="Genomic_DNA"/>
</dbReference>
<dbReference type="PROSITE" id="PS00018">
    <property type="entry name" value="EF_HAND_1"/>
    <property type="match status" value="1"/>
</dbReference>
<dbReference type="Pfam" id="PF13715">
    <property type="entry name" value="CarbopepD_reg_2"/>
    <property type="match status" value="1"/>
</dbReference>
<proteinExistence type="inferred from homology"/>
<comment type="subcellular location">
    <subcellularLocation>
        <location evidence="1 8">Cell outer membrane</location>
        <topology evidence="1 8">Multi-pass membrane protein</topology>
    </subcellularLocation>
</comment>
<evidence type="ECO:0000256" key="9">
    <source>
        <dbReference type="SAM" id="MobiDB-lite"/>
    </source>
</evidence>
<keyword evidence="3 8" id="KW-1134">Transmembrane beta strand</keyword>
<keyword evidence="2 8" id="KW-0813">Transport</keyword>
<keyword evidence="7 8" id="KW-0998">Cell outer membrane</keyword>
<evidence type="ECO:0000256" key="8">
    <source>
        <dbReference type="PROSITE-ProRule" id="PRU01360"/>
    </source>
</evidence>
<dbReference type="GO" id="GO:0044718">
    <property type="term" value="P:siderophore transmembrane transport"/>
    <property type="evidence" value="ECO:0007669"/>
    <property type="project" value="TreeGrafter"/>
</dbReference>
<dbReference type="Proteomes" id="UP000316778">
    <property type="component" value="Unassembled WGS sequence"/>
</dbReference>
<evidence type="ECO:0000256" key="3">
    <source>
        <dbReference type="ARBA" id="ARBA00022452"/>
    </source>
</evidence>
<keyword evidence="4 8" id="KW-0812">Transmembrane</keyword>
<dbReference type="InterPro" id="IPR011662">
    <property type="entry name" value="Secretin/TonB_short_N"/>
</dbReference>
<evidence type="ECO:0000256" key="5">
    <source>
        <dbReference type="ARBA" id="ARBA00022729"/>
    </source>
</evidence>
<protein>
    <submittedName>
        <fullName evidence="11">TonB-linked SusC/RagA family outer membrane protein</fullName>
    </submittedName>
</protein>
<dbReference type="Gene3D" id="2.40.170.20">
    <property type="entry name" value="TonB-dependent receptor, beta-barrel domain"/>
    <property type="match status" value="1"/>
</dbReference>
<name>A0A562SMS8_CHIJA</name>
<comment type="caution">
    <text evidence="11">The sequence shown here is derived from an EMBL/GenBank/DDBJ whole genome shotgun (WGS) entry which is preliminary data.</text>
</comment>
<organism evidence="11 12">
    <name type="scientific">Chitinophaga japonensis</name>
    <name type="common">Flexibacter japonensis</name>
    <dbReference type="NCBI Taxonomy" id="104662"/>
    <lineage>
        <taxon>Bacteria</taxon>
        <taxon>Pseudomonadati</taxon>
        <taxon>Bacteroidota</taxon>
        <taxon>Chitinophagia</taxon>
        <taxon>Chitinophagales</taxon>
        <taxon>Chitinophagaceae</taxon>
        <taxon>Chitinophaga</taxon>
    </lineage>
</organism>
<dbReference type="FunFam" id="2.170.130.10:FF:000003">
    <property type="entry name" value="SusC/RagA family TonB-linked outer membrane protein"/>
    <property type="match status" value="1"/>
</dbReference>
<evidence type="ECO:0000313" key="12">
    <source>
        <dbReference type="Proteomes" id="UP000316778"/>
    </source>
</evidence>
<reference evidence="11 12" key="1">
    <citation type="journal article" date="2013" name="Stand. Genomic Sci.">
        <title>Genomic Encyclopedia of Type Strains, Phase I: The one thousand microbial genomes (KMG-I) project.</title>
        <authorList>
            <person name="Kyrpides N.C."/>
            <person name="Woyke T."/>
            <person name="Eisen J.A."/>
            <person name="Garrity G."/>
            <person name="Lilburn T.G."/>
            <person name="Beck B.J."/>
            <person name="Whitman W.B."/>
            <person name="Hugenholtz P."/>
            <person name="Klenk H.P."/>
        </authorList>
    </citation>
    <scope>NUCLEOTIDE SEQUENCE [LARGE SCALE GENOMIC DNA]</scope>
    <source>
        <strain evidence="11 12">DSM 13484</strain>
    </source>
</reference>
<dbReference type="AlphaFoldDB" id="A0A562SMS8"/>
<dbReference type="InterPro" id="IPR023997">
    <property type="entry name" value="TonB-dep_OMP_SusC/RagA_CS"/>
</dbReference>
<dbReference type="SUPFAM" id="SSF56935">
    <property type="entry name" value="Porins"/>
    <property type="match status" value="1"/>
</dbReference>
<evidence type="ECO:0000256" key="1">
    <source>
        <dbReference type="ARBA" id="ARBA00004571"/>
    </source>
</evidence>
<feature type="domain" description="Secretin/TonB short N-terminal" evidence="10">
    <location>
        <begin position="68"/>
        <end position="120"/>
    </location>
</feature>
<evidence type="ECO:0000259" key="10">
    <source>
        <dbReference type="SMART" id="SM00965"/>
    </source>
</evidence>
<dbReference type="Pfam" id="PF07660">
    <property type="entry name" value="STN"/>
    <property type="match status" value="1"/>
</dbReference>
<dbReference type="InterPro" id="IPR037066">
    <property type="entry name" value="Plug_dom_sf"/>
</dbReference>
<dbReference type="InterPro" id="IPR023996">
    <property type="entry name" value="TonB-dep_OMP_SusC/RagA"/>
</dbReference>
<dbReference type="Gene3D" id="2.170.130.10">
    <property type="entry name" value="TonB-dependent receptor, plug domain"/>
    <property type="match status" value="1"/>
</dbReference>
<keyword evidence="5" id="KW-0732">Signal</keyword>
<dbReference type="NCBIfam" id="TIGR04056">
    <property type="entry name" value="OMP_RagA_SusC"/>
    <property type="match status" value="1"/>
</dbReference>
<dbReference type="GO" id="GO:0015344">
    <property type="term" value="F:siderophore uptake transmembrane transporter activity"/>
    <property type="evidence" value="ECO:0007669"/>
    <property type="project" value="TreeGrafter"/>
</dbReference>
<feature type="region of interest" description="Disordered" evidence="9">
    <location>
        <begin position="615"/>
        <end position="636"/>
    </location>
</feature>
<dbReference type="SMART" id="SM00965">
    <property type="entry name" value="STN"/>
    <property type="match status" value="1"/>
</dbReference>
<dbReference type="InterPro" id="IPR039426">
    <property type="entry name" value="TonB-dep_rcpt-like"/>
</dbReference>
<dbReference type="PANTHER" id="PTHR30069:SF29">
    <property type="entry name" value="HEMOGLOBIN AND HEMOGLOBIN-HAPTOGLOBIN-BINDING PROTEIN 1-RELATED"/>
    <property type="match status" value="1"/>
</dbReference>
<evidence type="ECO:0000256" key="2">
    <source>
        <dbReference type="ARBA" id="ARBA00022448"/>
    </source>
</evidence>
<dbReference type="SUPFAM" id="SSF49464">
    <property type="entry name" value="Carboxypeptidase regulatory domain-like"/>
    <property type="match status" value="1"/>
</dbReference>
<gene>
    <name evidence="11" type="ORF">LX66_5046</name>
</gene>
<accession>A0A562SMS8</accession>
<evidence type="ECO:0000256" key="6">
    <source>
        <dbReference type="ARBA" id="ARBA00023136"/>
    </source>
</evidence>
<dbReference type="Gene3D" id="2.60.40.1120">
    <property type="entry name" value="Carboxypeptidase-like, regulatory domain"/>
    <property type="match status" value="1"/>
</dbReference>
<keyword evidence="12" id="KW-1185">Reference proteome</keyword>
<sequence>MKIFDLLEGRHARACKSMLCMKLTVILLLAGILQASANVYSQEARVTLKQENKSIKLLFRKIAQQTDYRFIYQEDAASLDHLVTVNVQATPVSQVLAMALSNTGFGFRMVNNNLIVISPRGSMVQDIVLKGKVTDKNNQAVPGATIKVEGTSRGTTTDVNGAFTLTVPESAKITISAIGFLPQTLTVTDNGPLNIVLQEDTKGLSEVVVVGYGSQKRESVTGSVATIKGADLVKSPATNLSNSIAGRMPGVVAMQNTGEPGQDGSTIRIRGSNTLGNNDPLVVIDGVAARAGGLERLNPADIESMSVLKDASAAIYGARAANGVILVTTKRGRSGKPVLTYNFNQGWSQPTEVPEMSNATEYAQIRNELSMYKNVAPTEWGDAWNAFKQNGSYTSPNTGNTWTPPFSQEDLDLYSNGTDPWGHPNTDWYKATLKTWSPVANHTLQLSGGTDAIRYLTSFGYQKQDGYYKNSATGFDQYSLRINLDGRINKYINVSVDMLGRQEQRNFPTRSAEDIFRMLMRGKPTEPAFWPNGLPGPDIEYGNNPVVITTSQTGYDRDKRYYLQTNARLDISIPWVQGLKLSGNIAFDKYLKRTKTWMTPWYLYTWDGTSYEEDGVTPKLTRSKRGTDQATLEQGDEDQTNQLLRGLLTYDRTFNNDHTVNLVFGMEKETVNNDNFSASRKYFISSAIDQLVAGGDQEKNNDGGAWDRARLNYFGRAAYNYKEKYLAEFVWRVDGSYMFPAEHRFGFFPGILAGWRISEENFWKDNVRFMNYLKLRASWGRLGNDQIYFDDDGDGELTLQEYQYYGTYGFNSYILNNQMTKSIFEARLANPFITWEVANNYNVGLDGQLLGGKIYFELDAFMNKRSGILVRRNASIPQTTGMTLPAENLGKVDNKGFEFQVGYNNNAGEFHYNVSVNGGYAKNEIKFWDEPPGAPEWQRSTGKTMNTEIYYEYDGVFRDYDDIKNNTIDYSALTNDLRPGDMKFRDINGDGKIDGDDKVRMSKNNQPTFTGGLNINMQYKDFDCSILVQGATGAALHINTESGEIGNFTKDYYDHRWSPDNPSSVHPRTSDRNDTYWATGNTYWFRSTNYVRLKNIEIGYNLSDLLKKRMGINAMRVYVNCLNLFTMDKLKILDPESVSGNGQYYPQARVINAGFSLTF</sequence>
<dbReference type="InterPro" id="IPR012910">
    <property type="entry name" value="Plug_dom"/>
</dbReference>
<dbReference type="GO" id="GO:0009279">
    <property type="term" value="C:cell outer membrane"/>
    <property type="evidence" value="ECO:0007669"/>
    <property type="project" value="UniProtKB-SubCell"/>
</dbReference>
<dbReference type="InterPro" id="IPR036942">
    <property type="entry name" value="Beta-barrel_TonB_sf"/>
</dbReference>
<comment type="similarity">
    <text evidence="8">Belongs to the TonB-dependent receptor family.</text>
</comment>
<keyword evidence="6 8" id="KW-0472">Membrane</keyword>
<dbReference type="NCBIfam" id="TIGR04057">
    <property type="entry name" value="SusC_RagA_signa"/>
    <property type="match status" value="1"/>
</dbReference>
<dbReference type="Pfam" id="PF07715">
    <property type="entry name" value="Plug"/>
    <property type="match status" value="1"/>
</dbReference>
<dbReference type="InterPro" id="IPR008969">
    <property type="entry name" value="CarboxyPept-like_regulatory"/>
</dbReference>
<evidence type="ECO:0000256" key="4">
    <source>
        <dbReference type="ARBA" id="ARBA00022692"/>
    </source>
</evidence>
<dbReference type="PROSITE" id="PS52016">
    <property type="entry name" value="TONB_DEPENDENT_REC_3"/>
    <property type="match status" value="1"/>
</dbReference>
<evidence type="ECO:0000256" key="7">
    <source>
        <dbReference type="ARBA" id="ARBA00023237"/>
    </source>
</evidence>
<dbReference type="PANTHER" id="PTHR30069">
    <property type="entry name" value="TONB-DEPENDENT OUTER MEMBRANE RECEPTOR"/>
    <property type="match status" value="1"/>
</dbReference>
<evidence type="ECO:0000313" key="11">
    <source>
        <dbReference type="EMBL" id="TWI82473.1"/>
    </source>
</evidence>